<dbReference type="NCBIfam" id="TIGR00067">
    <property type="entry name" value="glut_race"/>
    <property type="match status" value="1"/>
</dbReference>
<keyword evidence="6 7" id="KW-0961">Cell wall biogenesis/degradation</keyword>
<evidence type="ECO:0000256" key="2">
    <source>
        <dbReference type="ARBA" id="ARBA00013090"/>
    </source>
</evidence>
<feature type="binding site" evidence="7">
    <location>
        <begin position="41"/>
        <end position="42"/>
    </location>
    <ligand>
        <name>substrate</name>
    </ligand>
</feature>
<keyword evidence="3 7" id="KW-0133">Cell shape</keyword>
<accession>A0AA43XMD6</accession>
<evidence type="ECO:0000256" key="5">
    <source>
        <dbReference type="ARBA" id="ARBA00023235"/>
    </source>
</evidence>
<dbReference type="EMBL" id="SUMG01000027">
    <property type="protein sequence ID" value="NBG89498.1"/>
    <property type="molecule type" value="Genomic_DNA"/>
</dbReference>
<gene>
    <name evidence="7 8" type="primary">murI</name>
    <name evidence="8" type="ORF">ISALK_13465</name>
</gene>
<keyword evidence="9" id="KW-1185">Reference proteome</keyword>
<evidence type="ECO:0000313" key="9">
    <source>
        <dbReference type="Proteomes" id="UP000449710"/>
    </source>
</evidence>
<dbReference type="AlphaFoldDB" id="A0AA43XMD6"/>
<dbReference type="EC" id="5.1.1.3" evidence="2 7"/>
<dbReference type="InterPro" id="IPR015942">
    <property type="entry name" value="Asp/Glu/hydantoin_racemase"/>
</dbReference>
<dbReference type="SUPFAM" id="SSF53681">
    <property type="entry name" value="Aspartate/glutamate racemase"/>
    <property type="match status" value="2"/>
</dbReference>
<evidence type="ECO:0000256" key="6">
    <source>
        <dbReference type="ARBA" id="ARBA00023316"/>
    </source>
</evidence>
<dbReference type="GO" id="GO:0008360">
    <property type="term" value="P:regulation of cell shape"/>
    <property type="evidence" value="ECO:0007669"/>
    <property type="project" value="UniProtKB-KW"/>
</dbReference>
<evidence type="ECO:0000256" key="1">
    <source>
        <dbReference type="ARBA" id="ARBA00001602"/>
    </source>
</evidence>
<dbReference type="GO" id="GO:0008881">
    <property type="term" value="F:glutamate racemase activity"/>
    <property type="evidence" value="ECO:0007669"/>
    <property type="project" value="UniProtKB-UniRule"/>
</dbReference>
<dbReference type="InterPro" id="IPR004391">
    <property type="entry name" value="Glu_race"/>
</dbReference>
<sequence>MIKPIGVFDSGLGGISVLAQMITTLPEERYLYFGDSKNAPYGEKTREEVLYYSKSVAQKLLDQNAKAMVVACNTATSAAISDLRSLYNIPIIGMEPAVKPAVNMENIHRVVVMATPFTLREEKFHELVRNIDTNKEILKLPCPGLVQLIEQEGGVGAKVLEYLRKLLGKASIGKGDVIVLGCTHYVFLTDTIKQMLNNQVPLVHGNIGTVLQLKNQLKKHQLILGKKNASINQNFDKKNKLLISKSHLKTRVQILNSHQDPGFNPTGWNLLMYELNKIFKEK</sequence>
<dbReference type="HAMAP" id="MF_00258">
    <property type="entry name" value="Glu_racemase"/>
    <property type="match status" value="1"/>
</dbReference>
<proteinExistence type="inferred from homology"/>
<feature type="binding site" evidence="7">
    <location>
        <begin position="73"/>
        <end position="74"/>
    </location>
    <ligand>
        <name>substrate</name>
    </ligand>
</feature>
<comment type="similarity">
    <text evidence="7">Belongs to the aspartate/glutamate racemases family.</text>
</comment>
<comment type="function">
    <text evidence="7">Provides the (R)-glutamate required for cell wall biosynthesis.</text>
</comment>
<feature type="active site" description="Proton donor/acceptor" evidence="7">
    <location>
        <position position="182"/>
    </location>
</feature>
<dbReference type="GO" id="GO:0009252">
    <property type="term" value="P:peptidoglycan biosynthetic process"/>
    <property type="evidence" value="ECO:0007669"/>
    <property type="project" value="UniProtKB-UniRule"/>
</dbReference>
<dbReference type="PANTHER" id="PTHR21198:SF3">
    <property type="entry name" value="GLUTAMATE RACEMASE"/>
    <property type="match status" value="1"/>
</dbReference>
<dbReference type="InterPro" id="IPR018187">
    <property type="entry name" value="Asp/Glu_racemase_AS_1"/>
</dbReference>
<feature type="active site" description="Proton donor/acceptor" evidence="7">
    <location>
        <position position="72"/>
    </location>
</feature>
<organism evidence="8 9">
    <name type="scientific">Isachenkonia alkalipeptolytica</name>
    <dbReference type="NCBI Taxonomy" id="2565777"/>
    <lineage>
        <taxon>Bacteria</taxon>
        <taxon>Bacillati</taxon>
        <taxon>Bacillota</taxon>
        <taxon>Clostridia</taxon>
        <taxon>Eubacteriales</taxon>
        <taxon>Clostridiaceae</taxon>
        <taxon>Isachenkonia</taxon>
    </lineage>
</organism>
<keyword evidence="4 7" id="KW-0573">Peptidoglycan synthesis</keyword>
<dbReference type="Proteomes" id="UP000449710">
    <property type="component" value="Unassembled WGS sequence"/>
</dbReference>
<dbReference type="InterPro" id="IPR001920">
    <property type="entry name" value="Asp/Glu_race"/>
</dbReference>
<dbReference type="GO" id="GO:0071555">
    <property type="term" value="P:cell wall organization"/>
    <property type="evidence" value="ECO:0007669"/>
    <property type="project" value="UniProtKB-KW"/>
</dbReference>
<dbReference type="RefSeq" id="WP_160723214.1">
    <property type="nucleotide sequence ID" value="NZ_SUMG01000027.1"/>
</dbReference>
<name>A0AA43XMD6_9CLOT</name>
<evidence type="ECO:0000313" key="8">
    <source>
        <dbReference type="EMBL" id="NBG89498.1"/>
    </source>
</evidence>
<feature type="binding site" evidence="7">
    <location>
        <begin position="183"/>
        <end position="184"/>
    </location>
    <ligand>
        <name>substrate</name>
    </ligand>
</feature>
<protein>
    <recommendedName>
        <fullName evidence="2 7">Glutamate racemase</fullName>
        <ecNumber evidence="2 7">5.1.1.3</ecNumber>
    </recommendedName>
</protein>
<comment type="catalytic activity">
    <reaction evidence="1 7">
        <text>L-glutamate = D-glutamate</text>
        <dbReference type="Rhea" id="RHEA:12813"/>
        <dbReference type="ChEBI" id="CHEBI:29985"/>
        <dbReference type="ChEBI" id="CHEBI:29986"/>
        <dbReference type="EC" id="5.1.1.3"/>
    </reaction>
</comment>
<dbReference type="Pfam" id="PF01177">
    <property type="entry name" value="Asp_Glu_race"/>
    <property type="match status" value="1"/>
</dbReference>
<dbReference type="PANTHER" id="PTHR21198">
    <property type="entry name" value="GLUTAMATE RACEMASE"/>
    <property type="match status" value="1"/>
</dbReference>
<reference evidence="8 9" key="1">
    <citation type="submission" date="2019-04" db="EMBL/GenBank/DDBJ databases">
        <title>Isachenkonia alkalipeptolytica gen. nov. sp. nov. a new anaerobic, alkiliphilic organothrophic bacterium capable to reduce synthesized ferrihydrite isolated from a soda lake.</title>
        <authorList>
            <person name="Toshchakov S.V."/>
            <person name="Zavarzina D.G."/>
            <person name="Zhilina T.N."/>
            <person name="Kostrikina N.A."/>
            <person name="Kublanov I.V."/>
        </authorList>
    </citation>
    <scope>NUCLEOTIDE SEQUENCE [LARGE SCALE GENOMIC DNA]</scope>
    <source>
        <strain evidence="8 9">Z-1701</strain>
    </source>
</reference>
<evidence type="ECO:0000256" key="3">
    <source>
        <dbReference type="ARBA" id="ARBA00022960"/>
    </source>
</evidence>
<dbReference type="Gene3D" id="3.40.50.1860">
    <property type="match status" value="2"/>
</dbReference>
<evidence type="ECO:0000256" key="4">
    <source>
        <dbReference type="ARBA" id="ARBA00022984"/>
    </source>
</evidence>
<feature type="binding site" evidence="7">
    <location>
        <begin position="9"/>
        <end position="10"/>
    </location>
    <ligand>
        <name>substrate</name>
    </ligand>
</feature>
<keyword evidence="5 7" id="KW-0413">Isomerase</keyword>
<comment type="caution">
    <text evidence="8">The sequence shown here is derived from an EMBL/GenBank/DDBJ whole genome shotgun (WGS) entry which is preliminary data.</text>
</comment>
<comment type="pathway">
    <text evidence="7">Cell wall biogenesis; peptidoglycan biosynthesis.</text>
</comment>
<evidence type="ECO:0000256" key="7">
    <source>
        <dbReference type="HAMAP-Rule" id="MF_00258"/>
    </source>
</evidence>
<dbReference type="PROSITE" id="PS00923">
    <property type="entry name" value="ASP_GLU_RACEMASE_1"/>
    <property type="match status" value="1"/>
</dbReference>